<dbReference type="GO" id="GO:0006552">
    <property type="term" value="P:L-leucine catabolic process"/>
    <property type="evidence" value="ECO:0007669"/>
    <property type="project" value="TreeGrafter"/>
</dbReference>
<evidence type="ECO:0000259" key="2">
    <source>
        <dbReference type="Pfam" id="PF02771"/>
    </source>
</evidence>
<sequence length="387" mass="41079">MNSNWRDAAERVAATLRADAAQRERTAAEPRAEVALLRESGLLTLLVPTDRGGSGAGWLAANEAARIVAAADGSVGHLLGYHYLQLWRTELFDRPELVERLQRGTVSEAWFWAGVSNPLDADLKLSPVPGGYTVDGRKYFATGASVADRLVVSATRGDTGAKLTFVLDARAEGVSYLGNWDNLGQRLTASGGVEFTGTHVPEEDVLGGHEEPGALRGSLAAIGFQLMLTQVYLGIAEGALAEAAEYTRTRTRPWALSGVDSATADPYILAGYGELVARTRAAAALTDIAAAALGAAFEAGTDLTPEQRGEAAVAISSAKVVATRLVNDVTTTVFEFVGARATANSYGFDRFWRNARTLTLHDPVSYKAREVGAHFLTGDHPEPTGYS</sequence>
<evidence type="ECO:0000256" key="1">
    <source>
        <dbReference type="ARBA" id="ARBA00023002"/>
    </source>
</evidence>
<dbReference type="RefSeq" id="WP_075128382.1">
    <property type="nucleotide sequence ID" value="NZ_MSIE01000052.1"/>
</dbReference>
<dbReference type="InterPro" id="IPR037069">
    <property type="entry name" value="AcylCoA_DH/ox_N_sf"/>
</dbReference>
<evidence type="ECO:0000313" key="4">
    <source>
        <dbReference type="EMBL" id="OLF14604.1"/>
    </source>
</evidence>
<dbReference type="Gene3D" id="1.10.540.10">
    <property type="entry name" value="Acyl-CoA dehydrogenase/oxidase, N-terminal domain"/>
    <property type="match status" value="1"/>
</dbReference>
<dbReference type="InterPro" id="IPR046373">
    <property type="entry name" value="Acyl-CoA_Oxase/DH_mid-dom_sf"/>
</dbReference>
<protein>
    <submittedName>
        <fullName evidence="4">Acyl-CoA dehydrogenase</fullName>
    </submittedName>
</protein>
<dbReference type="PIRSF" id="PIRSF016578">
    <property type="entry name" value="HsaA"/>
    <property type="match status" value="1"/>
</dbReference>
<dbReference type="SUPFAM" id="SSF56645">
    <property type="entry name" value="Acyl-CoA dehydrogenase NM domain-like"/>
    <property type="match status" value="1"/>
</dbReference>
<proteinExistence type="predicted"/>
<dbReference type="InterPro" id="IPR013786">
    <property type="entry name" value="AcylCoA_DH/ox_N"/>
</dbReference>
<accession>A0A1Q8CJT5</accession>
<dbReference type="Gene3D" id="2.40.110.10">
    <property type="entry name" value="Butyryl-CoA Dehydrogenase, subunit A, domain 2"/>
    <property type="match status" value="1"/>
</dbReference>
<dbReference type="SUPFAM" id="SSF47203">
    <property type="entry name" value="Acyl-CoA dehydrogenase C-terminal domain-like"/>
    <property type="match status" value="1"/>
</dbReference>
<dbReference type="EMBL" id="MSIE01000052">
    <property type="protein sequence ID" value="OLF14604.1"/>
    <property type="molecule type" value="Genomic_DNA"/>
</dbReference>
<organism evidence="4 5">
    <name type="scientific">Actinophytocola xanthii</name>
    <dbReference type="NCBI Taxonomy" id="1912961"/>
    <lineage>
        <taxon>Bacteria</taxon>
        <taxon>Bacillati</taxon>
        <taxon>Actinomycetota</taxon>
        <taxon>Actinomycetes</taxon>
        <taxon>Pseudonocardiales</taxon>
        <taxon>Pseudonocardiaceae</taxon>
    </lineage>
</organism>
<feature type="domain" description="Acyl-CoA dehydrogenase/oxidase N-terminal" evidence="2">
    <location>
        <begin position="6"/>
        <end position="82"/>
    </location>
</feature>
<evidence type="ECO:0000313" key="5">
    <source>
        <dbReference type="Proteomes" id="UP000185596"/>
    </source>
</evidence>
<dbReference type="STRING" id="1912961.BU204_25990"/>
<dbReference type="Gene3D" id="1.20.140.10">
    <property type="entry name" value="Butyryl-CoA Dehydrogenase, subunit A, domain 3"/>
    <property type="match status" value="1"/>
</dbReference>
<dbReference type="Pfam" id="PF02771">
    <property type="entry name" value="Acyl-CoA_dh_N"/>
    <property type="match status" value="1"/>
</dbReference>
<dbReference type="AlphaFoldDB" id="A0A1Q8CJT5"/>
<keyword evidence="1" id="KW-0560">Oxidoreductase</keyword>
<dbReference type="PANTHER" id="PTHR43884">
    <property type="entry name" value="ACYL-COA DEHYDROGENASE"/>
    <property type="match status" value="1"/>
</dbReference>
<comment type="caution">
    <text evidence="4">The sequence shown here is derived from an EMBL/GenBank/DDBJ whole genome shotgun (WGS) entry which is preliminary data.</text>
</comment>
<dbReference type="PANTHER" id="PTHR43884:SF12">
    <property type="entry name" value="ISOVALERYL-COA DEHYDROGENASE, MITOCHONDRIAL-RELATED"/>
    <property type="match status" value="1"/>
</dbReference>
<dbReference type="GO" id="GO:0050660">
    <property type="term" value="F:flavin adenine dinucleotide binding"/>
    <property type="evidence" value="ECO:0007669"/>
    <property type="project" value="InterPro"/>
</dbReference>
<keyword evidence="5" id="KW-1185">Reference proteome</keyword>
<dbReference type="Pfam" id="PF08028">
    <property type="entry name" value="Acyl-CoA_dh_2"/>
    <property type="match status" value="1"/>
</dbReference>
<dbReference type="InterPro" id="IPR013107">
    <property type="entry name" value="Acyl-CoA_DH_C"/>
</dbReference>
<dbReference type="GO" id="GO:0008470">
    <property type="term" value="F:3-methylbutanoyl-CoA dehydrogenase activity"/>
    <property type="evidence" value="ECO:0007669"/>
    <property type="project" value="TreeGrafter"/>
</dbReference>
<reference evidence="4 5" key="1">
    <citation type="submission" date="2016-12" db="EMBL/GenBank/DDBJ databases">
        <title>The draft genome sequence of Actinophytocola sp. 11-183.</title>
        <authorList>
            <person name="Wang W."/>
            <person name="Yuan L."/>
        </authorList>
    </citation>
    <scope>NUCLEOTIDE SEQUENCE [LARGE SCALE GENOMIC DNA]</scope>
    <source>
        <strain evidence="4 5">11-183</strain>
    </source>
</reference>
<name>A0A1Q8CJT5_9PSEU</name>
<dbReference type="InterPro" id="IPR009100">
    <property type="entry name" value="AcylCoA_DH/oxidase_NM_dom_sf"/>
</dbReference>
<gene>
    <name evidence="4" type="ORF">BU204_25990</name>
</gene>
<dbReference type="InterPro" id="IPR036250">
    <property type="entry name" value="AcylCo_DH-like_C"/>
</dbReference>
<feature type="domain" description="Acyl-CoA dehydrogenase C-terminal" evidence="3">
    <location>
        <begin position="227"/>
        <end position="363"/>
    </location>
</feature>
<dbReference type="Proteomes" id="UP000185596">
    <property type="component" value="Unassembled WGS sequence"/>
</dbReference>
<evidence type="ECO:0000259" key="3">
    <source>
        <dbReference type="Pfam" id="PF08028"/>
    </source>
</evidence>
<dbReference type="OrthoDB" id="571684at2"/>